<feature type="domain" description="AAA+ ATPase" evidence="6">
    <location>
        <begin position="175"/>
        <end position="318"/>
    </location>
</feature>
<dbReference type="InterPro" id="IPR011006">
    <property type="entry name" value="CheY-like_superfamily"/>
</dbReference>
<dbReference type="InterPro" id="IPR009057">
    <property type="entry name" value="Homeodomain-like_sf"/>
</dbReference>
<dbReference type="SMART" id="SM00382">
    <property type="entry name" value="AAA"/>
    <property type="match status" value="1"/>
</dbReference>
<evidence type="ECO:0000256" key="3">
    <source>
        <dbReference type="ARBA" id="ARBA00023015"/>
    </source>
</evidence>
<dbReference type="PROSITE" id="PS00676">
    <property type="entry name" value="SIGMA54_INTERACT_2"/>
    <property type="match status" value="1"/>
</dbReference>
<evidence type="ECO:0000313" key="9">
    <source>
        <dbReference type="Proteomes" id="UP001611383"/>
    </source>
</evidence>
<dbReference type="RefSeq" id="WP_395813326.1">
    <property type="nucleotide sequence ID" value="NZ_CP043494.1"/>
</dbReference>
<dbReference type="Proteomes" id="UP001611383">
    <property type="component" value="Chromosome"/>
</dbReference>
<dbReference type="EMBL" id="CP043494">
    <property type="protein sequence ID" value="WNG43001.1"/>
    <property type="molecule type" value="Genomic_DNA"/>
</dbReference>
<dbReference type="Pfam" id="PF00158">
    <property type="entry name" value="Sigma54_activat"/>
    <property type="match status" value="1"/>
</dbReference>
<keyword evidence="2" id="KW-0067">ATP-binding</keyword>
<dbReference type="InterPro" id="IPR003593">
    <property type="entry name" value="AAA+_ATPase"/>
</dbReference>
<dbReference type="InterPro" id="IPR025943">
    <property type="entry name" value="Sigma_54_int_dom_ATP-bd_2"/>
</dbReference>
<reference evidence="8 9" key="1">
    <citation type="submission" date="2019-08" db="EMBL/GenBank/DDBJ databases">
        <title>Archangium and Cystobacter genomes.</title>
        <authorList>
            <person name="Chen I.-C.K."/>
            <person name="Wielgoss S."/>
        </authorList>
    </citation>
    <scope>NUCLEOTIDE SEQUENCE [LARGE SCALE GENOMIC DNA]</scope>
    <source>
        <strain evidence="8 9">Cbm 6</strain>
    </source>
</reference>
<organism evidence="8 9">
    <name type="scientific">Archangium minus</name>
    <dbReference type="NCBI Taxonomy" id="83450"/>
    <lineage>
        <taxon>Bacteria</taxon>
        <taxon>Pseudomonadati</taxon>
        <taxon>Myxococcota</taxon>
        <taxon>Myxococcia</taxon>
        <taxon>Myxococcales</taxon>
        <taxon>Cystobacterineae</taxon>
        <taxon>Archangiaceae</taxon>
        <taxon>Archangium</taxon>
    </lineage>
</organism>
<name>A0ABY9WJR9_9BACT</name>
<dbReference type="InterPro" id="IPR025944">
    <property type="entry name" value="Sigma_54_int_dom_CS"/>
</dbReference>
<dbReference type="Pfam" id="PF00072">
    <property type="entry name" value="Response_reg"/>
    <property type="match status" value="1"/>
</dbReference>
<dbReference type="Gene3D" id="3.40.50.2300">
    <property type="match status" value="1"/>
</dbReference>
<dbReference type="SMART" id="SM00448">
    <property type="entry name" value="REC"/>
    <property type="match status" value="1"/>
</dbReference>
<evidence type="ECO:0000256" key="2">
    <source>
        <dbReference type="ARBA" id="ARBA00022840"/>
    </source>
</evidence>
<dbReference type="InterPro" id="IPR001789">
    <property type="entry name" value="Sig_transdc_resp-reg_receiver"/>
</dbReference>
<dbReference type="SUPFAM" id="SSF52540">
    <property type="entry name" value="P-loop containing nucleoside triphosphate hydrolases"/>
    <property type="match status" value="1"/>
</dbReference>
<dbReference type="PANTHER" id="PTHR32071">
    <property type="entry name" value="TRANSCRIPTIONAL REGULATORY PROTEIN"/>
    <property type="match status" value="1"/>
</dbReference>
<keyword evidence="1" id="KW-0547">Nucleotide-binding</keyword>
<dbReference type="PROSITE" id="PS00675">
    <property type="entry name" value="SIGMA54_INTERACT_1"/>
    <property type="match status" value="1"/>
</dbReference>
<dbReference type="Gene3D" id="1.10.10.60">
    <property type="entry name" value="Homeodomain-like"/>
    <property type="match status" value="1"/>
</dbReference>
<feature type="domain" description="Response regulatory" evidence="7">
    <location>
        <begin position="15"/>
        <end position="126"/>
    </location>
</feature>
<dbReference type="CDD" id="cd00009">
    <property type="entry name" value="AAA"/>
    <property type="match status" value="1"/>
</dbReference>
<dbReference type="Gene3D" id="3.40.50.300">
    <property type="entry name" value="P-loop containing nucleotide triphosphate hydrolases"/>
    <property type="match status" value="1"/>
</dbReference>
<dbReference type="InterPro" id="IPR027417">
    <property type="entry name" value="P-loop_NTPase"/>
</dbReference>
<dbReference type="PROSITE" id="PS00688">
    <property type="entry name" value="SIGMA54_INTERACT_3"/>
    <property type="match status" value="1"/>
</dbReference>
<keyword evidence="9" id="KW-1185">Reference proteome</keyword>
<evidence type="ECO:0000256" key="5">
    <source>
        <dbReference type="ARBA" id="ARBA00023163"/>
    </source>
</evidence>
<accession>A0ABY9WJR9</accession>
<gene>
    <name evidence="8" type="ORF">F0U60_01990</name>
</gene>
<keyword evidence="3" id="KW-0805">Transcription regulation</keyword>
<dbReference type="SUPFAM" id="SSF46689">
    <property type="entry name" value="Homeodomain-like"/>
    <property type="match status" value="1"/>
</dbReference>
<dbReference type="Pfam" id="PF25601">
    <property type="entry name" value="AAA_lid_14"/>
    <property type="match status" value="1"/>
</dbReference>
<dbReference type="InterPro" id="IPR002197">
    <property type="entry name" value="HTH_Fis"/>
</dbReference>
<evidence type="ECO:0000259" key="7">
    <source>
        <dbReference type="SMART" id="SM00448"/>
    </source>
</evidence>
<evidence type="ECO:0000256" key="1">
    <source>
        <dbReference type="ARBA" id="ARBA00022741"/>
    </source>
</evidence>
<dbReference type="SUPFAM" id="SSF52172">
    <property type="entry name" value="CheY-like"/>
    <property type="match status" value="1"/>
</dbReference>
<dbReference type="InterPro" id="IPR025662">
    <property type="entry name" value="Sigma_54_int_dom_ATP-bd_1"/>
</dbReference>
<evidence type="ECO:0000313" key="8">
    <source>
        <dbReference type="EMBL" id="WNG43001.1"/>
    </source>
</evidence>
<dbReference type="InterPro" id="IPR058031">
    <property type="entry name" value="AAA_lid_NorR"/>
</dbReference>
<dbReference type="Gene3D" id="1.10.8.60">
    <property type="match status" value="1"/>
</dbReference>
<evidence type="ECO:0000259" key="6">
    <source>
        <dbReference type="SMART" id="SM00382"/>
    </source>
</evidence>
<dbReference type="InterPro" id="IPR002078">
    <property type="entry name" value="Sigma_54_int"/>
</dbReference>
<keyword evidence="5" id="KW-0804">Transcription</keyword>
<protein>
    <submittedName>
        <fullName evidence="8">Sigma-54-dependent Fis family transcriptional regulator</fullName>
    </submittedName>
</protein>
<proteinExistence type="predicted"/>
<keyword evidence="4" id="KW-0238">DNA-binding</keyword>
<evidence type="ECO:0000256" key="4">
    <source>
        <dbReference type="ARBA" id="ARBA00023125"/>
    </source>
</evidence>
<sequence>MEAGPVAPVVEPRPMRVLVVDDERNIRTTLRMCLEGLGCEVREAATPDAALAALAQAPADLAFVDLRLGTSSGLELLPRLLAESPTLDVVLITAYATFDTAVEAMKRGARDYLPKPFTPAQIRHLVEKTRAHRELSSQLGNLEGQLAQSVPEATLETASPAMHAALALITRAAASDAAVLLRGESGTGKGVLARVLHSLSARRRRPFVTVNCPTLSEQLLVSELFGHVRGAFTGAVRDQPGRVEQAEGGTLFLDEVAEMSPGPQAQLLRFLQEKQFERLGEGRTRRADVRVVTATNRDLEKAVAEGHFREDLLYRLNVIEVKLPALRERPEDILPLARRFVAFFARAAQRPAPELSPATEKMLRAYAWPGNVRELRNALERALIVWPAEVLEPQAFPERIAVATGSGVALGGPHTLEEVEREHILRVMASVPTLDEAAHILGIDASTLWRKRKKYETAGPSGTE</sequence>
<dbReference type="PANTHER" id="PTHR32071:SF113">
    <property type="entry name" value="ALGINATE BIOSYNTHESIS TRANSCRIPTIONAL REGULATORY PROTEIN ALGB"/>
    <property type="match status" value="1"/>
</dbReference>
<dbReference type="Pfam" id="PF02954">
    <property type="entry name" value="HTH_8"/>
    <property type="match status" value="1"/>
</dbReference>